<dbReference type="GO" id="GO:0003677">
    <property type="term" value="F:DNA binding"/>
    <property type="evidence" value="ECO:0007669"/>
    <property type="project" value="InterPro"/>
</dbReference>
<dbReference type="OrthoDB" id="10036579at2759"/>
<sequence length="265" mass="31701">DRWRIVSLRLDQGISPTTIAVIVNCSIRTVHNILQLFRETNDVIEREGRGRARASLNNDDIQILRGLFYRYPTETAANINNQFFQRTNRFVTCRTIRNYRRRLGFRPVYAREQLMLNQQHAQQRLLFCQQYLQNDYQNIIFSDEKFFEVDISGVVHWIPYNRPRPTSFRSQVQYRIAVFGAIWYNSRSNLVFIRGRTNTSTFVEYLQAAFDTHFRSIRQYYFVHDHSIWAHTSTAHNWLNRHHIICLDEYPPASPDLNPIEHVWS</sequence>
<dbReference type="Gene3D" id="3.30.420.10">
    <property type="entry name" value="Ribonuclease H-like superfamily/Ribonuclease H"/>
    <property type="match status" value="1"/>
</dbReference>
<evidence type="ECO:0000313" key="3">
    <source>
        <dbReference type="EMBL" id="CAF1491737.1"/>
    </source>
</evidence>
<dbReference type="InterPro" id="IPR009057">
    <property type="entry name" value="Homeodomain-like_sf"/>
</dbReference>
<dbReference type="GO" id="GO:0015074">
    <property type="term" value="P:DNA integration"/>
    <property type="evidence" value="ECO:0007669"/>
    <property type="project" value="InterPro"/>
</dbReference>
<dbReference type="PANTHER" id="PTHR47326:SF1">
    <property type="entry name" value="HTH PSQ-TYPE DOMAIN-CONTAINING PROTEIN"/>
    <property type="match status" value="1"/>
</dbReference>
<dbReference type="Pfam" id="PF13358">
    <property type="entry name" value="DDE_3"/>
    <property type="match status" value="1"/>
</dbReference>
<dbReference type="PANTHER" id="PTHR47326">
    <property type="entry name" value="TRANSPOSABLE ELEMENT TC3 TRANSPOSASE-LIKE PROTEIN"/>
    <property type="match status" value="1"/>
</dbReference>
<dbReference type="EMBL" id="CAJNOO010009425">
    <property type="protein sequence ID" value="CAF1491737.1"/>
    <property type="molecule type" value="Genomic_DNA"/>
</dbReference>
<dbReference type="InterPro" id="IPR036397">
    <property type="entry name" value="RNaseH_sf"/>
</dbReference>
<dbReference type="Pfam" id="PF13384">
    <property type="entry name" value="HTH_23"/>
    <property type="match status" value="1"/>
</dbReference>
<evidence type="ECO:0008006" key="5">
    <source>
        <dbReference type="Google" id="ProtNLM"/>
    </source>
</evidence>
<accession>A0A815SK41</accession>
<proteinExistence type="predicted"/>
<feature type="non-terminal residue" evidence="3">
    <location>
        <position position="1"/>
    </location>
</feature>
<dbReference type="GO" id="GO:0006313">
    <property type="term" value="P:DNA transposition"/>
    <property type="evidence" value="ECO:0007669"/>
    <property type="project" value="InterPro"/>
</dbReference>
<gene>
    <name evidence="3" type="ORF">RFH988_LOCUS38434</name>
</gene>
<dbReference type="InterPro" id="IPR038717">
    <property type="entry name" value="Tc1-like_DDE_dom"/>
</dbReference>
<evidence type="ECO:0000259" key="1">
    <source>
        <dbReference type="Pfam" id="PF01498"/>
    </source>
</evidence>
<feature type="domain" description="Transposase Tc1-like" evidence="1">
    <location>
        <begin position="69"/>
        <end position="132"/>
    </location>
</feature>
<comment type="caution">
    <text evidence="3">The sequence shown here is derived from an EMBL/GenBank/DDBJ whole genome shotgun (WGS) entry which is preliminary data.</text>
</comment>
<protein>
    <recommendedName>
        <fullName evidence="5">Transposase</fullName>
    </recommendedName>
</protein>
<dbReference type="SUPFAM" id="SSF46689">
    <property type="entry name" value="Homeodomain-like"/>
    <property type="match status" value="1"/>
</dbReference>
<feature type="domain" description="Tc1-like transposase DDE" evidence="2">
    <location>
        <begin position="139"/>
        <end position="265"/>
    </location>
</feature>
<organism evidence="3 4">
    <name type="scientific">Rotaria sordida</name>
    <dbReference type="NCBI Taxonomy" id="392033"/>
    <lineage>
        <taxon>Eukaryota</taxon>
        <taxon>Metazoa</taxon>
        <taxon>Spiralia</taxon>
        <taxon>Gnathifera</taxon>
        <taxon>Rotifera</taxon>
        <taxon>Eurotatoria</taxon>
        <taxon>Bdelloidea</taxon>
        <taxon>Philodinida</taxon>
        <taxon>Philodinidae</taxon>
        <taxon>Rotaria</taxon>
    </lineage>
</organism>
<name>A0A815SK41_9BILA</name>
<evidence type="ECO:0000259" key="2">
    <source>
        <dbReference type="Pfam" id="PF13358"/>
    </source>
</evidence>
<dbReference type="Proteomes" id="UP000663882">
    <property type="component" value="Unassembled WGS sequence"/>
</dbReference>
<dbReference type="Pfam" id="PF01498">
    <property type="entry name" value="HTH_Tnp_Tc3_2"/>
    <property type="match status" value="1"/>
</dbReference>
<dbReference type="InterPro" id="IPR002492">
    <property type="entry name" value="Transposase_Tc1-like"/>
</dbReference>
<evidence type="ECO:0000313" key="4">
    <source>
        <dbReference type="Proteomes" id="UP000663882"/>
    </source>
</evidence>
<reference evidence="3" key="1">
    <citation type="submission" date="2021-02" db="EMBL/GenBank/DDBJ databases">
        <authorList>
            <person name="Nowell W R."/>
        </authorList>
    </citation>
    <scope>NUCLEOTIDE SEQUENCE</scope>
</reference>
<dbReference type="AlphaFoldDB" id="A0A815SK41"/>